<dbReference type="Pfam" id="PF00924">
    <property type="entry name" value="MS_channel_2nd"/>
    <property type="match status" value="1"/>
</dbReference>
<evidence type="ECO:0000259" key="10">
    <source>
        <dbReference type="Pfam" id="PF21082"/>
    </source>
</evidence>
<evidence type="ECO:0000256" key="2">
    <source>
        <dbReference type="ARBA" id="ARBA00008017"/>
    </source>
</evidence>
<dbReference type="Gene3D" id="2.30.30.60">
    <property type="match status" value="1"/>
</dbReference>
<dbReference type="PANTHER" id="PTHR30347:SF1">
    <property type="entry name" value="MECHANOSENSITIVE CHANNEL MSCK"/>
    <property type="match status" value="1"/>
</dbReference>
<dbReference type="Gene3D" id="3.30.70.100">
    <property type="match status" value="1"/>
</dbReference>
<feature type="compositionally biased region" description="Basic residues" evidence="7">
    <location>
        <begin position="319"/>
        <end position="331"/>
    </location>
</feature>
<dbReference type="InterPro" id="IPR023408">
    <property type="entry name" value="MscS_beta-dom_sf"/>
</dbReference>
<dbReference type="SUPFAM" id="SSF82689">
    <property type="entry name" value="Mechanosensitive channel protein MscS (YggB), C-terminal domain"/>
    <property type="match status" value="1"/>
</dbReference>
<dbReference type="InterPro" id="IPR010920">
    <property type="entry name" value="LSM_dom_sf"/>
</dbReference>
<gene>
    <name evidence="11" type="ORF">WG900_06175</name>
</gene>
<sequence length="331" mass="36188">MNIRADLNEIARQLDLIGFDVGDYRVSVYRALIMLAVGIAVVIAGRVMTALVRRSFRRISRLDATQQLLGEKLVSIAVWVGLVLAGVDFLGISLTALTVFSGAFGLAVGFGLQKTFGNLISGIILLMDRSIKPGDVIAVGTGSDKTVGQVNKIGIRAVSVTTRDRIEFLIPNELLMTNQVENWSFSSRDVRVKVPVGVAYGSDIEKVEKVLLGAALSLKRVLNRNPPQVWLHGFGSNAIEFEVQMWIDDPEEGLGNLRSDLLKAVWKAFVANGIEVPYAQHDVHIREWPKELAEIARIAESQAPEAIEKSGANDLGTKPKPKAKTPKRKLN</sequence>
<feature type="domain" description="Mechanosensitive ion channel MscS C-terminal" evidence="10">
    <location>
        <begin position="192"/>
        <end position="275"/>
    </location>
</feature>
<evidence type="ECO:0000256" key="5">
    <source>
        <dbReference type="ARBA" id="ARBA00022989"/>
    </source>
</evidence>
<evidence type="ECO:0000313" key="11">
    <source>
        <dbReference type="EMBL" id="MEJ6009501.1"/>
    </source>
</evidence>
<keyword evidence="12" id="KW-1185">Reference proteome</keyword>
<evidence type="ECO:0000256" key="3">
    <source>
        <dbReference type="ARBA" id="ARBA00022475"/>
    </source>
</evidence>
<dbReference type="SUPFAM" id="SSF50182">
    <property type="entry name" value="Sm-like ribonucleoproteins"/>
    <property type="match status" value="1"/>
</dbReference>
<dbReference type="Pfam" id="PF21082">
    <property type="entry name" value="MS_channel_3rd"/>
    <property type="match status" value="1"/>
</dbReference>
<evidence type="ECO:0000256" key="1">
    <source>
        <dbReference type="ARBA" id="ARBA00004651"/>
    </source>
</evidence>
<comment type="subcellular location">
    <subcellularLocation>
        <location evidence="1">Cell membrane</location>
        <topology evidence="1">Multi-pass membrane protein</topology>
    </subcellularLocation>
</comment>
<keyword evidence="3" id="KW-1003">Cell membrane</keyword>
<accession>A0ABU8S7G3</accession>
<dbReference type="PANTHER" id="PTHR30347">
    <property type="entry name" value="POTASSIUM CHANNEL RELATED"/>
    <property type="match status" value="1"/>
</dbReference>
<dbReference type="EMBL" id="JBBHJY010000002">
    <property type="protein sequence ID" value="MEJ6009501.1"/>
    <property type="molecule type" value="Genomic_DNA"/>
</dbReference>
<dbReference type="RefSeq" id="WP_339965596.1">
    <property type="nucleotide sequence ID" value="NZ_JBBHJY010000002.1"/>
</dbReference>
<dbReference type="Proteomes" id="UP001379235">
    <property type="component" value="Unassembled WGS sequence"/>
</dbReference>
<evidence type="ECO:0000256" key="4">
    <source>
        <dbReference type="ARBA" id="ARBA00022692"/>
    </source>
</evidence>
<proteinExistence type="inferred from homology"/>
<keyword evidence="4 8" id="KW-0812">Transmembrane</keyword>
<organism evidence="11 12">
    <name type="scientific">Novosphingobium aquae</name>
    <dbReference type="NCBI Taxonomy" id="3133435"/>
    <lineage>
        <taxon>Bacteria</taxon>
        <taxon>Pseudomonadati</taxon>
        <taxon>Pseudomonadota</taxon>
        <taxon>Alphaproteobacteria</taxon>
        <taxon>Sphingomonadales</taxon>
        <taxon>Sphingomonadaceae</taxon>
        <taxon>Novosphingobium</taxon>
    </lineage>
</organism>
<dbReference type="InterPro" id="IPR049278">
    <property type="entry name" value="MS_channel_C"/>
</dbReference>
<name>A0ABU8S7G3_9SPHN</name>
<dbReference type="SUPFAM" id="SSF82861">
    <property type="entry name" value="Mechanosensitive channel protein MscS (YggB), transmembrane region"/>
    <property type="match status" value="1"/>
</dbReference>
<feature type="region of interest" description="Disordered" evidence="7">
    <location>
        <begin position="303"/>
        <end position="331"/>
    </location>
</feature>
<evidence type="ECO:0000313" key="12">
    <source>
        <dbReference type="Proteomes" id="UP001379235"/>
    </source>
</evidence>
<evidence type="ECO:0000256" key="6">
    <source>
        <dbReference type="ARBA" id="ARBA00023136"/>
    </source>
</evidence>
<feature type="transmembrane region" description="Helical" evidence="8">
    <location>
        <begin position="73"/>
        <end position="97"/>
    </location>
</feature>
<dbReference type="Gene3D" id="1.10.287.1260">
    <property type="match status" value="1"/>
</dbReference>
<evidence type="ECO:0000256" key="7">
    <source>
        <dbReference type="SAM" id="MobiDB-lite"/>
    </source>
</evidence>
<feature type="domain" description="Mechanosensitive ion channel MscS" evidence="9">
    <location>
        <begin position="115"/>
        <end position="184"/>
    </location>
</feature>
<dbReference type="InterPro" id="IPR006685">
    <property type="entry name" value="MscS_channel_2nd"/>
</dbReference>
<reference evidence="11 12" key="1">
    <citation type="submission" date="2024-03" db="EMBL/GenBank/DDBJ databases">
        <authorList>
            <person name="Jo J.-H."/>
        </authorList>
    </citation>
    <scope>NUCLEOTIDE SEQUENCE [LARGE SCALE GENOMIC DNA]</scope>
    <source>
        <strain evidence="11 12">AS3R-12</strain>
    </source>
</reference>
<comment type="similarity">
    <text evidence="2">Belongs to the MscS (TC 1.A.23) family.</text>
</comment>
<dbReference type="InterPro" id="IPR011014">
    <property type="entry name" value="MscS_channel_TM-2"/>
</dbReference>
<keyword evidence="6 8" id="KW-0472">Membrane</keyword>
<protein>
    <submittedName>
        <fullName evidence="11">Mechanosensitive ion channel domain-containing protein</fullName>
    </submittedName>
</protein>
<evidence type="ECO:0000259" key="9">
    <source>
        <dbReference type="Pfam" id="PF00924"/>
    </source>
</evidence>
<dbReference type="InterPro" id="IPR011066">
    <property type="entry name" value="MscS_channel_C_sf"/>
</dbReference>
<evidence type="ECO:0000256" key="8">
    <source>
        <dbReference type="SAM" id="Phobius"/>
    </source>
</evidence>
<dbReference type="InterPro" id="IPR052702">
    <property type="entry name" value="MscS-like_channel"/>
</dbReference>
<keyword evidence="5 8" id="KW-1133">Transmembrane helix</keyword>
<comment type="caution">
    <text evidence="11">The sequence shown here is derived from an EMBL/GenBank/DDBJ whole genome shotgun (WGS) entry which is preliminary data.</text>
</comment>
<feature type="transmembrane region" description="Helical" evidence="8">
    <location>
        <begin position="28"/>
        <end position="52"/>
    </location>
</feature>